<proteinExistence type="predicted"/>
<reference evidence="1" key="2">
    <citation type="submission" date="2020-09" db="EMBL/GenBank/DDBJ databases">
        <authorList>
            <person name="Sun Q."/>
            <person name="Zhou Y."/>
        </authorList>
    </citation>
    <scope>NUCLEOTIDE SEQUENCE</scope>
    <source>
        <strain evidence="1">CGMCC 1.12153</strain>
    </source>
</reference>
<organism evidence="1 2">
    <name type="scientific">Halobacillus andaensis</name>
    <dbReference type="NCBI Taxonomy" id="1176239"/>
    <lineage>
        <taxon>Bacteria</taxon>
        <taxon>Bacillati</taxon>
        <taxon>Bacillota</taxon>
        <taxon>Bacilli</taxon>
        <taxon>Bacillales</taxon>
        <taxon>Bacillaceae</taxon>
        <taxon>Halobacillus</taxon>
    </lineage>
</organism>
<comment type="caution">
    <text evidence="1">The sequence shown here is derived from an EMBL/GenBank/DDBJ whole genome shotgun (WGS) entry which is preliminary data.</text>
</comment>
<accession>A0A917EVS7</accession>
<reference evidence="1" key="1">
    <citation type="journal article" date="2014" name="Int. J. Syst. Evol. Microbiol.">
        <title>Complete genome sequence of Corynebacterium casei LMG S-19264T (=DSM 44701T), isolated from a smear-ripened cheese.</title>
        <authorList>
            <consortium name="US DOE Joint Genome Institute (JGI-PGF)"/>
            <person name="Walter F."/>
            <person name="Albersmeier A."/>
            <person name="Kalinowski J."/>
            <person name="Ruckert C."/>
        </authorList>
    </citation>
    <scope>NUCLEOTIDE SEQUENCE</scope>
    <source>
        <strain evidence="1">CGMCC 1.12153</strain>
    </source>
</reference>
<sequence>MLSHVPEIKIPDDPINRKLCALLNEGKDGKAVKLERETFGLSLIESKHYVDVLKNQWKDEEDEKSH</sequence>
<name>A0A917EVS7_HALAA</name>
<dbReference type="Proteomes" id="UP000660110">
    <property type="component" value="Unassembled WGS sequence"/>
</dbReference>
<evidence type="ECO:0000313" key="1">
    <source>
        <dbReference type="EMBL" id="GGF13572.1"/>
    </source>
</evidence>
<dbReference type="EMBL" id="BMEL01000001">
    <property type="protein sequence ID" value="GGF13572.1"/>
    <property type="molecule type" value="Genomic_DNA"/>
</dbReference>
<evidence type="ECO:0000313" key="2">
    <source>
        <dbReference type="Proteomes" id="UP000660110"/>
    </source>
</evidence>
<dbReference type="AlphaFoldDB" id="A0A917EVS7"/>
<protein>
    <submittedName>
        <fullName evidence="1">Uncharacterized protein</fullName>
    </submittedName>
</protein>
<keyword evidence="2" id="KW-1185">Reference proteome</keyword>
<gene>
    <name evidence="1" type="ORF">GCM10010954_10370</name>
</gene>